<keyword evidence="4 7" id="KW-0812">Transmembrane</keyword>
<reference evidence="9 10" key="1">
    <citation type="journal article" date="2014" name="Antonie Van Leeuwenhoek">
        <title>Oenococcus alcoholitolerans sp. nov., a lactic acid bacteria isolated from cachaca and ethanol fermentation processes.</title>
        <authorList>
            <person name="Badotti F."/>
            <person name="Moreira A.P."/>
            <person name="Tonon L.A."/>
            <person name="de Lucena B.T."/>
            <person name="Gomes Fde C."/>
            <person name="Kruger R."/>
            <person name="Thompson C.C."/>
            <person name="de Morais M.A.Jr."/>
            <person name="Rosa C.A."/>
            <person name="Thompson F.L."/>
        </authorList>
    </citation>
    <scope>NUCLEOTIDE SEQUENCE [LARGE SCALE GENOMIC DNA]</scope>
    <source>
        <strain evidence="9 10">UFRJ-M7.2.18</strain>
    </source>
</reference>
<dbReference type="PANTHER" id="PTHR43414:SF6">
    <property type="entry name" value="MULTIDRUG RESISTANCE PROTEIN MDTG"/>
    <property type="match status" value="1"/>
</dbReference>
<dbReference type="Gene3D" id="1.20.1250.20">
    <property type="entry name" value="MFS general substrate transporter like domains"/>
    <property type="match status" value="2"/>
</dbReference>
<comment type="caution">
    <text evidence="9">The sequence shown here is derived from an EMBL/GenBank/DDBJ whole genome shotgun (WGS) entry which is preliminary data.</text>
</comment>
<dbReference type="InterPro" id="IPR001958">
    <property type="entry name" value="Tet-R_TetA/multi-R_MdtG-like"/>
</dbReference>
<dbReference type="SUPFAM" id="SSF103473">
    <property type="entry name" value="MFS general substrate transporter"/>
    <property type="match status" value="1"/>
</dbReference>
<evidence type="ECO:0000256" key="3">
    <source>
        <dbReference type="ARBA" id="ARBA00022475"/>
    </source>
</evidence>
<feature type="transmembrane region" description="Helical" evidence="7">
    <location>
        <begin position="199"/>
        <end position="217"/>
    </location>
</feature>
<feature type="transmembrane region" description="Helical" evidence="7">
    <location>
        <begin position="64"/>
        <end position="83"/>
    </location>
</feature>
<dbReference type="Pfam" id="PF07690">
    <property type="entry name" value="MFS_1"/>
    <property type="match status" value="1"/>
</dbReference>
<feature type="transmembrane region" description="Helical" evidence="7">
    <location>
        <begin position="237"/>
        <end position="258"/>
    </location>
</feature>
<proteinExistence type="predicted"/>
<evidence type="ECO:0000256" key="2">
    <source>
        <dbReference type="ARBA" id="ARBA00022448"/>
    </source>
</evidence>
<accession>A0ABR4XQG5</accession>
<feature type="transmembrane region" description="Helical" evidence="7">
    <location>
        <begin position="121"/>
        <end position="143"/>
    </location>
</feature>
<keyword evidence="2" id="KW-0813">Transport</keyword>
<name>A0ABR4XQG5_9LACO</name>
<evidence type="ECO:0000256" key="7">
    <source>
        <dbReference type="SAM" id="Phobius"/>
    </source>
</evidence>
<organism evidence="9 10">
    <name type="scientific">Oenococcus alcoholitolerans</name>
    <dbReference type="NCBI Taxonomy" id="931074"/>
    <lineage>
        <taxon>Bacteria</taxon>
        <taxon>Bacillati</taxon>
        <taxon>Bacillota</taxon>
        <taxon>Bacilli</taxon>
        <taxon>Lactobacillales</taxon>
        <taxon>Lactobacillaceae</taxon>
        <taxon>Oenococcus</taxon>
    </lineage>
</organism>
<dbReference type="PROSITE" id="PS50850">
    <property type="entry name" value="MFS"/>
    <property type="match status" value="1"/>
</dbReference>
<keyword evidence="5 7" id="KW-1133">Transmembrane helix</keyword>
<keyword evidence="3" id="KW-1003">Cell membrane</keyword>
<evidence type="ECO:0000259" key="8">
    <source>
        <dbReference type="PROSITE" id="PS50850"/>
    </source>
</evidence>
<protein>
    <submittedName>
        <fullName evidence="9">Multidrug transporter</fullName>
    </submittedName>
</protein>
<dbReference type="Proteomes" id="UP000030023">
    <property type="component" value="Unassembled WGS sequence"/>
</dbReference>
<dbReference type="InterPro" id="IPR020846">
    <property type="entry name" value="MFS_dom"/>
</dbReference>
<dbReference type="PRINTS" id="PR01035">
    <property type="entry name" value="TCRTETA"/>
</dbReference>
<gene>
    <name evidence="9" type="ORF">Q757_05555</name>
</gene>
<sequence>TFIIGVGSGEVLPFLSLFIETLGNYSRQAINFYAGAAFSSTFLMTAIVSPIWGKLADRVGRKPMLIRAALGMAIVYTLTGFSTQVWHIIALRALMGLFNGYLSNANALIAKDTPKVFSGQALGIVVTGYTSGALIGPLIGGFLANSFGYRIPFFITGVIYFLLTDITVFFVTEDKSSLVSKKDLVKQESAFKMVKYPKMIFGLFITSMIVNLVTNSINPILAQYVRQLMEPHLNNLSLIAGLVAAAPGITAVIFAPRFGRLGDKIGSDKLVIGGFIIGIAAMVPMSFVSNVWILFCLRLMIGLTNATMNPAIQAIMARQTPQEATGRIFSYNQSFMAMGNVFGPLVGSLVANIFDYRAVFIASALIMFFNLSSFFNFSRPLRR</sequence>
<dbReference type="InterPro" id="IPR011701">
    <property type="entry name" value="MFS"/>
</dbReference>
<dbReference type="PANTHER" id="PTHR43414">
    <property type="entry name" value="MULTIDRUG RESISTANCE PROTEIN MDTG"/>
    <property type="match status" value="1"/>
</dbReference>
<feature type="transmembrane region" description="Helical" evidence="7">
    <location>
        <begin position="358"/>
        <end position="377"/>
    </location>
</feature>
<feature type="transmembrane region" description="Helical" evidence="7">
    <location>
        <begin position="32"/>
        <end position="52"/>
    </location>
</feature>
<keyword evidence="10" id="KW-1185">Reference proteome</keyword>
<evidence type="ECO:0000256" key="6">
    <source>
        <dbReference type="ARBA" id="ARBA00023136"/>
    </source>
</evidence>
<feature type="non-terminal residue" evidence="9">
    <location>
        <position position="1"/>
    </location>
</feature>
<comment type="subcellular location">
    <subcellularLocation>
        <location evidence="1">Cell membrane</location>
        <topology evidence="1">Multi-pass membrane protein</topology>
    </subcellularLocation>
</comment>
<evidence type="ECO:0000256" key="1">
    <source>
        <dbReference type="ARBA" id="ARBA00004651"/>
    </source>
</evidence>
<keyword evidence="6 7" id="KW-0472">Membrane</keyword>
<feature type="transmembrane region" description="Helical" evidence="7">
    <location>
        <begin position="149"/>
        <end position="172"/>
    </location>
</feature>
<dbReference type="EMBL" id="AXCV01000241">
    <property type="protein sequence ID" value="KGO31705.1"/>
    <property type="molecule type" value="Genomic_DNA"/>
</dbReference>
<dbReference type="InterPro" id="IPR036259">
    <property type="entry name" value="MFS_trans_sf"/>
</dbReference>
<feature type="domain" description="Major facilitator superfamily (MFS) profile" evidence="8">
    <location>
        <begin position="1"/>
        <end position="382"/>
    </location>
</feature>
<evidence type="ECO:0000256" key="5">
    <source>
        <dbReference type="ARBA" id="ARBA00022989"/>
    </source>
</evidence>
<evidence type="ECO:0000313" key="10">
    <source>
        <dbReference type="Proteomes" id="UP000030023"/>
    </source>
</evidence>
<evidence type="ECO:0000313" key="9">
    <source>
        <dbReference type="EMBL" id="KGO31705.1"/>
    </source>
</evidence>
<evidence type="ECO:0000256" key="4">
    <source>
        <dbReference type="ARBA" id="ARBA00022692"/>
    </source>
</evidence>
<feature type="transmembrane region" description="Helical" evidence="7">
    <location>
        <begin position="270"/>
        <end position="295"/>
    </location>
</feature>